<dbReference type="EMBL" id="ASPP01012839">
    <property type="protein sequence ID" value="ETO20212.1"/>
    <property type="molecule type" value="Genomic_DNA"/>
</dbReference>
<comment type="caution">
    <text evidence="2">The sequence shown here is derived from an EMBL/GenBank/DDBJ whole genome shotgun (WGS) entry which is preliminary data.</text>
</comment>
<evidence type="ECO:0000313" key="2">
    <source>
        <dbReference type="EMBL" id="ETO20212.1"/>
    </source>
</evidence>
<reference evidence="2 3" key="1">
    <citation type="journal article" date="2013" name="Curr. Biol.">
        <title>The Genome of the Foraminiferan Reticulomyxa filosa.</title>
        <authorList>
            <person name="Glockner G."/>
            <person name="Hulsmann N."/>
            <person name="Schleicher M."/>
            <person name="Noegel A.A."/>
            <person name="Eichinger L."/>
            <person name="Gallinger C."/>
            <person name="Pawlowski J."/>
            <person name="Sierra R."/>
            <person name="Euteneuer U."/>
            <person name="Pillet L."/>
            <person name="Moustafa A."/>
            <person name="Platzer M."/>
            <person name="Groth M."/>
            <person name="Szafranski K."/>
            <person name="Schliwa M."/>
        </authorList>
    </citation>
    <scope>NUCLEOTIDE SEQUENCE [LARGE SCALE GENOMIC DNA]</scope>
</reference>
<proteinExistence type="predicted"/>
<feature type="region of interest" description="Disordered" evidence="1">
    <location>
        <begin position="181"/>
        <end position="200"/>
    </location>
</feature>
<keyword evidence="3" id="KW-1185">Reference proteome</keyword>
<protein>
    <submittedName>
        <fullName evidence="2">Uncharacterized protein</fullName>
    </submittedName>
</protein>
<dbReference type="Proteomes" id="UP000023152">
    <property type="component" value="Unassembled WGS sequence"/>
</dbReference>
<feature type="region of interest" description="Disordered" evidence="1">
    <location>
        <begin position="307"/>
        <end position="328"/>
    </location>
</feature>
<accession>X6N4G1</accession>
<name>X6N4G1_RETFI</name>
<gene>
    <name evidence="2" type="ORF">RFI_17009</name>
</gene>
<evidence type="ECO:0000256" key="1">
    <source>
        <dbReference type="SAM" id="MobiDB-lite"/>
    </source>
</evidence>
<dbReference type="AlphaFoldDB" id="X6N4G1"/>
<evidence type="ECO:0000313" key="3">
    <source>
        <dbReference type="Proteomes" id="UP000023152"/>
    </source>
</evidence>
<organism evidence="2 3">
    <name type="scientific">Reticulomyxa filosa</name>
    <dbReference type="NCBI Taxonomy" id="46433"/>
    <lineage>
        <taxon>Eukaryota</taxon>
        <taxon>Sar</taxon>
        <taxon>Rhizaria</taxon>
        <taxon>Retaria</taxon>
        <taxon>Foraminifera</taxon>
        <taxon>Monothalamids</taxon>
        <taxon>Reticulomyxidae</taxon>
        <taxon>Reticulomyxa</taxon>
    </lineage>
</organism>
<sequence>MKKFFEIPKKKKDGKLLATISKTTTRINETTTTNSLQKQEIATQQVLLEQMDDCFIMIRRYLNEVIRVRRLKKEATNKHTKVLQIANFAMAQSIFYKLNESVALNPGPKLNEKTFNEDTIGTGFGRILSAEVNKNLNRFHSKQENDNNNTKGAVNKLLPTKTKYMDKSSIMFDIDPDCLDDKHSSPEEGVENNNPDFDQETIEYPFFSTGSKNHSTKHNKQNNKMDIECDNTISQFDLDKDKKNRFDDDPENIFFSDERLQIDWEDYFNQDVNKNKYFNFFTKNKQEMDTDDDNDNFMTLQSIWDCKKDNGQDKNHDGSKNSDKRTTK</sequence>